<evidence type="ECO:0000313" key="3">
    <source>
        <dbReference type="EMBL" id="RHY25965.1"/>
    </source>
</evidence>
<dbReference type="VEuPathDB" id="FungiDB:H310_06639"/>
<evidence type="ECO:0000256" key="1">
    <source>
        <dbReference type="SAM" id="Coils"/>
    </source>
</evidence>
<comment type="caution">
    <text evidence="3">The sequence shown here is derived from an EMBL/GenBank/DDBJ whole genome shotgun (WGS) entry which is preliminary data.</text>
</comment>
<accession>A0A418AMG3</accession>
<keyword evidence="4" id="KW-1185">Reference proteome</keyword>
<feature type="region of interest" description="Disordered" evidence="2">
    <location>
        <begin position="108"/>
        <end position="128"/>
    </location>
</feature>
<sequence>MIAPMPNSVASRPILFVTNHLRGNDNFDEWHFELTTIVLQGEGLTAQATKCADGEAVRSMKGLHRALQVIDGDVEKLRLHQQEVAHVLRTLVDERVVLLDDLSSQVEEAKKEEAGRADSEAEAAARAEESAALVREEAMKSQGKRKNREGDDEAAGGKMLKVLTLMNDANNSELELRKFMFEKELEERQKEREVQARERVAQAKEREAQLQQLQLLQSSMTALISTLVNKL</sequence>
<gene>
    <name evidence="3" type="ORF">DYB32_007982</name>
</gene>
<organism evidence="3 4">
    <name type="scientific">Aphanomyces invadans</name>
    <dbReference type="NCBI Taxonomy" id="157072"/>
    <lineage>
        <taxon>Eukaryota</taxon>
        <taxon>Sar</taxon>
        <taxon>Stramenopiles</taxon>
        <taxon>Oomycota</taxon>
        <taxon>Saprolegniomycetes</taxon>
        <taxon>Saprolegniales</taxon>
        <taxon>Verrucalvaceae</taxon>
        <taxon>Aphanomyces</taxon>
    </lineage>
</organism>
<dbReference type="AlphaFoldDB" id="A0A418AMG3"/>
<protein>
    <submittedName>
        <fullName evidence="3">Uncharacterized protein</fullName>
    </submittedName>
</protein>
<dbReference type="EMBL" id="QUSY01001124">
    <property type="protein sequence ID" value="RHY25965.1"/>
    <property type="molecule type" value="Genomic_DNA"/>
</dbReference>
<reference evidence="3 4" key="1">
    <citation type="submission" date="2018-08" db="EMBL/GenBank/DDBJ databases">
        <title>Aphanomyces genome sequencing and annotation.</title>
        <authorList>
            <person name="Minardi D."/>
            <person name="Oidtmann B."/>
            <person name="Van Der Giezen M."/>
            <person name="Studholme D.J."/>
        </authorList>
    </citation>
    <scope>NUCLEOTIDE SEQUENCE [LARGE SCALE GENOMIC DNA]</scope>
    <source>
        <strain evidence="3 4">NJM0002</strain>
    </source>
</reference>
<proteinExistence type="predicted"/>
<feature type="region of interest" description="Disordered" evidence="2">
    <location>
        <begin position="136"/>
        <end position="155"/>
    </location>
</feature>
<name>A0A418AMG3_9STRA</name>
<feature type="coiled-coil region" evidence="1">
    <location>
        <begin position="186"/>
        <end position="213"/>
    </location>
</feature>
<dbReference type="Proteomes" id="UP000285060">
    <property type="component" value="Unassembled WGS sequence"/>
</dbReference>
<keyword evidence="1" id="KW-0175">Coiled coil</keyword>
<evidence type="ECO:0000256" key="2">
    <source>
        <dbReference type="SAM" id="MobiDB-lite"/>
    </source>
</evidence>
<dbReference type="VEuPathDB" id="FungiDB:H310_14980"/>
<evidence type="ECO:0000313" key="4">
    <source>
        <dbReference type="Proteomes" id="UP000285060"/>
    </source>
</evidence>